<accession>A0A226C229</accession>
<evidence type="ECO:0000313" key="2">
    <source>
        <dbReference type="EMBL" id="OWZ84440.1"/>
    </source>
</evidence>
<gene>
    <name evidence="2" type="ORF">CDO51_02745</name>
</gene>
<dbReference type="AlphaFoldDB" id="A0A226C229"/>
<dbReference type="Gene3D" id="3.30.450.20">
    <property type="entry name" value="PAS domain"/>
    <property type="match status" value="1"/>
</dbReference>
<dbReference type="OrthoDB" id="9797605at2"/>
<dbReference type="InterPro" id="IPR035965">
    <property type="entry name" value="PAS-like_dom_sf"/>
</dbReference>
<dbReference type="EMBL" id="NIQC01000004">
    <property type="protein sequence ID" value="OWZ84440.1"/>
    <property type="molecule type" value="Genomic_DNA"/>
</dbReference>
<feature type="domain" description="PAS" evidence="1">
    <location>
        <begin position="14"/>
        <end position="60"/>
    </location>
</feature>
<name>A0A226C229_9FIRM</name>
<dbReference type="RefSeq" id="WP_089022771.1">
    <property type="nucleotide sequence ID" value="NZ_NIQC01000004.1"/>
</dbReference>
<sequence>MVCYADDITEQRKAEKDFINLVENSPDMVVRHDISSRHIYANTAVERELGISKDFFLGKT</sequence>
<organism evidence="2 3">
    <name type="scientific">Natranaerobius trueperi</name>
    <dbReference type="NCBI Taxonomy" id="759412"/>
    <lineage>
        <taxon>Bacteria</taxon>
        <taxon>Bacillati</taxon>
        <taxon>Bacillota</taxon>
        <taxon>Clostridia</taxon>
        <taxon>Natranaerobiales</taxon>
        <taxon>Natranaerobiaceae</taxon>
        <taxon>Natranaerobius</taxon>
    </lineage>
</organism>
<dbReference type="NCBIfam" id="TIGR00229">
    <property type="entry name" value="sensory_box"/>
    <property type="match status" value="1"/>
</dbReference>
<evidence type="ECO:0000259" key="1">
    <source>
        <dbReference type="PROSITE" id="PS50112"/>
    </source>
</evidence>
<keyword evidence="3" id="KW-1185">Reference proteome</keyword>
<evidence type="ECO:0000313" key="3">
    <source>
        <dbReference type="Proteomes" id="UP000214588"/>
    </source>
</evidence>
<dbReference type="PROSITE" id="PS50112">
    <property type="entry name" value="PAS"/>
    <property type="match status" value="1"/>
</dbReference>
<dbReference type="SUPFAM" id="SSF55785">
    <property type="entry name" value="PYP-like sensor domain (PAS domain)"/>
    <property type="match status" value="1"/>
</dbReference>
<reference evidence="2 3" key="1">
    <citation type="submission" date="2017-06" db="EMBL/GenBank/DDBJ databases">
        <title>Draft Genome Sequence of Natranaerobius trueperi halophilic, alkalithermophilic bacteria from soda lakes.</title>
        <authorList>
            <person name="Zhao B."/>
        </authorList>
    </citation>
    <scope>NUCLEOTIDE SEQUENCE [LARGE SCALE GENOMIC DNA]</scope>
    <source>
        <strain evidence="2 3">DSM 18760</strain>
    </source>
</reference>
<dbReference type="InterPro" id="IPR000014">
    <property type="entry name" value="PAS"/>
</dbReference>
<proteinExistence type="predicted"/>
<dbReference type="Proteomes" id="UP000214588">
    <property type="component" value="Unassembled WGS sequence"/>
</dbReference>
<protein>
    <recommendedName>
        <fullName evidence="1">PAS domain-containing protein</fullName>
    </recommendedName>
</protein>
<comment type="caution">
    <text evidence="2">The sequence shown here is derived from an EMBL/GenBank/DDBJ whole genome shotgun (WGS) entry which is preliminary data.</text>
</comment>